<comment type="similarity">
    <text evidence="1 5">Belongs to the peptidase S41A family.</text>
</comment>
<dbReference type="PANTHER" id="PTHR32060">
    <property type="entry name" value="TAIL-SPECIFIC PROTEASE"/>
    <property type="match status" value="1"/>
</dbReference>
<dbReference type="Gene3D" id="2.30.42.10">
    <property type="match status" value="1"/>
</dbReference>
<dbReference type="STRING" id="583355.Caka_1184"/>
<evidence type="ECO:0000256" key="4">
    <source>
        <dbReference type="ARBA" id="ARBA00022825"/>
    </source>
</evidence>
<evidence type="ECO:0000313" key="7">
    <source>
        <dbReference type="EMBL" id="ADE54204.1"/>
    </source>
</evidence>
<dbReference type="Proteomes" id="UP000000925">
    <property type="component" value="Chromosome"/>
</dbReference>
<dbReference type="SUPFAM" id="SSF50156">
    <property type="entry name" value="PDZ domain-like"/>
    <property type="match status" value="1"/>
</dbReference>
<keyword evidence="4 5" id="KW-0720">Serine protease</keyword>
<gene>
    <name evidence="7" type="ordered locus">Caka_1184</name>
</gene>
<evidence type="ECO:0000256" key="1">
    <source>
        <dbReference type="ARBA" id="ARBA00009179"/>
    </source>
</evidence>
<dbReference type="KEGG" id="caa:Caka_1184"/>
<dbReference type="GO" id="GO:0030288">
    <property type="term" value="C:outer membrane-bounded periplasmic space"/>
    <property type="evidence" value="ECO:0007669"/>
    <property type="project" value="TreeGrafter"/>
</dbReference>
<dbReference type="eggNOG" id="COG0793">
    <property type="taxonomic scope" value="Bacteria"/>
</dbReference>
<dbReference type="MEROPS" id="S41.004"/>
<dbReference type="SUPFAM" id="SSF52096">
    <property type="entry name" value="ClpP/crotonase"/>
    <property type="match status" value="1"/>
</dbReference>
<dbReference type="OrthoDB" id="9812068at2"/>
<protein>
    <submittedName>
        <fullName evidence="7">Carboxyl-terminal protease</fullName>
        <ecNumber evidence="7">3.4.21.102</ecNumber>
    </submittedName>
</protein>
<evidence type="ECO:0000259" key="6">
    <source>
        <dbReference type="PROSITE" id="PS50106"/>
    </source>
</evidence>
<dbReference type="Pfam" id="PF03572">
    <property type="entry name" value="Peptidase_S41"/>
    <property type="match status" value="1"/>
</dbReference>
<reference evidence="7 8" key="1">
    <citation type="journal article" date="2010" name="Stand. Genomic Sci.">
        <title>Complete genome sequence of Coraliomargarita akajimensis type strain (04OKA010-24).</title>
        <authorList>
            <person name="Mavromatis K."/>
            <person name="Abt B."/>
            <person name="Brambilla E."/>
            <person name="Lapidus A."/>
            <person name="Copeland A."/>
            <person name="Deshpande S."/>
            <person name="Nolan M."/>
            <person name="Lucas S."/>
            <person name="Tice H."/>
            <person name="Cheng J.F."/>
            <person name="Han C."/>
            <person name="Detter J.C."/>
            <person name="Woyke T."/>
            <person name="Goodwin L."/>
            <person name="Pitluck S."/>
            <person name="Held B."/>
            <person name="Brettin T."/>
            <person name="Tapia R."/>
            <person name="Ivanova N."/>
            <person name="Mikhailova N."/>
            <person name="Pati A."/>
            <person name="Liolios K."/>
            <person name="Chen A."/>
            <person name="Palaniappan K."/>
            <person name="Land M."/>
            <person name="Hauser L."/>
            <person name="Chang Y.J."/>
            <person name="Jeffries C.D."/>
            <person name="Rohde M."/>
            <person name="Goker M."/>
            <person name="Bristow J."/>
            <person name="Eisen J.A."/>
            <person name="Markowitz V."/>
            <person name="Hugenholtz P."/>
            <person name="Klenk H.P."/>
            <person name="Kyrpides N.C."/>
        </authorList>
    </citation>
    <scope>NUCLEOTIDE SEQUENCE [LARGE SCALE GENOMIC DNA]</scope>
    <source>
        <strain evidence="8">DSM 45221 / IAM 15411 / JCM 23193 / KCTC 12865</strain>
    </source>
</reference>
<name>D5EID8_CORAD</name>
<feature type="domain" description="PDZ" evidence="6">
    <location>
        <begin position="91"/>
        <end position="157"/>
    </location>
</feature>
<dbReference type="Pfam" id="PF17820">
    <property type="entry name" value="PDZ_6"/>
    <property type="match status" value="1"/>
</dbReference>
<dbReference type="Gene3D" id="3.90.226.10">
    <property type="entry name" value="2-enoyl-CoA Hydratase, Chain A, domain 1"/>
    <property type="match status" value="1"/>
</dbReference>
<evidence type="ECO:0000313" key="8">
    <source>
        <dbReference type="Proteomes" id="UP000000925"/>
    </source>
</evidence>
<organism evidence="7 8">
    <name type="scientific">Coraliomargarita akajimensis (strain DSM 45221 / IAM 15411 / JCM 23193 / KCTC 12865 / 04OKA010-24)</name>
    <dbReference type="NCBI Taxonomy" id="583355"/>
    <lineage>
        <taxon>Bacteria</taxon>
        <taxon>Pseudomonadati</taxon>
        <taxon>Verrucomicrobiota</taxon>
        <taxon>Opitutia</taxon>
        <taxon>Puniceicoccales</taxon>
        <taxon>Coraliomargaritaceae</taxon>
        <taxon>Coraliomargarita</taxon>
    </lineage>
</organism>
<dbReference type="InterPro" id="IPR001478">
    <property type="entry name" value="PDZ"/>
</dbReference>
<accession>D5EID8</accession>
<evidence type="ECO:0000256" key="3">
    <source>
        <dbReference type="ARBA" id="ARBA00022801"/>
    </source>
</evidence>
<dbReference type="PROSITE" id="PS50106">
    <property type="entry name" value="PDZ"/>
    <property type="match status" value="1"/>
</dbReference>
<keyword evidence="2 5" id="KW-0645">Protease</keyword>
<dbReference type="PANTHER" id="PTHR32060:SF30">
    <property type="entry name" value="CARBOXY-TERMINAL PROCESSING PROTEASE CTPA"/>
    <property type="match status" value="1"/>
</dbReference>
<dbReference type="EMBL" id="CP001998">
    <property type="protein sequence ID" value="ADE54204.1"/>
    <property type="molecule type" value="Genomic_DNA"/>
</dbReference>
<dbReference type="EC" id="3.4.21.102" evidence="7"/>
<sequence length="416" mass="45872">MLKRYLKWVLPVFFTAFLLASVIARPDFRALFSLEFWESLQRYSRVMRLVEAEYVHADEVSFPGLTDNALKQAVHSLDRYSRYMTPEDYTDYTMISNQEYVGVGILIEQFAGQVTIAEVFDGGAAAGAGMMAGDLIVGVDQEDVEGEDLSEISNRIRGEPGTAVQLQIQRPNVAERIDFELERGAITLAAVSQQELRADAIAYLKMTQFTDQADEEIEAVLADLQAEGMRGLILDLRGNPGGRLDTAANIASCFLDPGQLIVTIEARRGVVEQIRSERSDLRVTQPLVILIDGSSASASEILAGALRDHGRAVLVGAQSFGKGTVQSVFGFNDGTGLKLTTARYLLPNGEAINGTGVEPDVEVALTDEERYIKMLQKHHLRTMDAIRFEQRFGFAPVEDRALELAEHLLLGRLAQE</sequence>
<dbReference type="GO" id="GO:0004252">
    <property type="term" value="F:serine-type endopeptidase activity"/>
    <property type="evidence" value="ECO:0007669"/>
    <property type="project" value="UniProtKB-EC"/>
</dbReference>
<dbReference type="CDD" id="cd07560">
    <property type="entry name" value="Peptidase_S41_CPP"/>
    <property type="match status" value="1"/>
</dbReference>
<dbReference type="Gene3D" id="3.30.750.44">
    <property type="match status" value="1"/>
</dbReference>
<dbReference type="SMART" id="SM00228">
    <property type="entry name" value="PDZ"/>
    <property type="match status" value="1"/>
</dbReference>
<dbReference type="AlphaFoldDB" id="D5EID8"/>
<dbReference type="RefSeq" id="WP_013042926.1">
    <property type="nucleotide sequence ID" value="NC_014008.1"/>
</dbReference>
<dbReference type="InterPro" id="IPR036034">
    <property type="entry name" value="PDZ_sf"/>
</dbReference>
<proteinExistence type="inferred from homology"/>
<dbReference type="HOGENOM" id="CLU_017295_3_0_0"/>
<dbReference type="GO" id="GO:0007165">
    <property type="term" value="P:signal transduction"/>
    <property type="evidence" value="ECO:0007669"/>
    <property type="project" value="TreeGrafter"/>
</dbReference>
<keyword evidence="8" id="KW-1185">Reference proteome</keyword>
<dbReference type="GO" id="GO:0006508">
    <property type="term" value="P:proteolysis"/>
    <property type="evidence" value="ECO:0007669"/>
    <property type="project" value="UniProtKB-KW"/>
</dbReference>
<evidence type="ECO:0000256" key="2">
    <source>
        <dbReference type="ARBA" id="ARBA00022670"/>
    </source>
</evidence>
<keyword evidence="3 5" id="KW-0378">Hydrolase</keyword>
<dbReference type="InterPro" id="IPR041489">
    <property type="entry name" value="PDZ_6"/>
</dbReference>
<evidence type="ECO:0000256" key="5">
    <source>
        <dbReference type="RuleBase" id="RU004404"/>
    </source>
</evidence>
<dbReference type="SMART" id="SM00245">
    <property type="entry name" value="TSPc"/>
    <property type="match status" value="1"/>
</dbReference>
<dbReference type="InterPro" id="IPR005151">
    <property type="entry name" value="Tail-specific_protease"/>
</dbReference>
<dbReference type="InterPro" id="IPR029045">
    <property type="entry name" value="ClpP/crotonase-like_dom_sf"/>
</dbReference>
<dbReference type="InterPro" id="IPR004447">
    <property type="entry name" value="Peptidase_S41A"/>
</dbReference>
<dbReference type="NCBIfam" id="TIGR00225">
    <property type="entry name" value="prc"/>
    <property type="match status" value="1"/>
</dbReference>